<dbReference type="STRING" id="6211.A0A068XYU3"/>
<dbReference type="SMART" id="SM00487">
    <property type="entry name" value="DEXDc"/>
    <property type="match status" value="1"/>
</dbReference>
<evidence type="ECO:0000256" key="5">
    <source>
        <dbReference type="ARBA" id="ARBA00022840"/>
    </source>
</evidence>
<feature type="short sequence motif" description="Q motif" evidence="6">
    <location>
        <begin position="2"/>
        <end position="30"/>
    </location>
</feature>
<dbReference type="GO" id="GO:0016787">
    <property type="term" value="F:hydrolase activity"/>
    <property type="evidence" value="ECO:0007669"/>
    <property type="project" value="UniProtKB-KW"/>
</dbReference>
<evidence type="ECO:0000256" key="7">
    <source>
        <dbReference type="RuleBase" id="RU000492"/>
    </source>
</evidence>
<dbReference type="GO" id="GO:0003676">
    <property type="term" value="F:nucleic acid binding"/>
    <property type="evidence" value="ECO:0007669"/>
    <property type="project" value="InterPro"/>
</dbReference>
<dbReference type="PROSITE" id="PS00039">
    <property type="entry name" value="DEAD_ATP_HELICASE"/>
    <property type="match status" value="1"/>
</dbReference>
<comment type="similarity">
    <text evidence="7">Belongs to the DEAD box helicase family.</text>
</comment>
<feature type="domain" description="Helicase C-terminal" evidence="10">
    <location>
        <begin position="216"/>
        <end position="395"/>
    </location>
</feature>
<dbReference type="EMBL" id="LN902841">
    <property type="protein sequence ID" value="CDS36007.1"/>
    <property type="molecule type" value="Genomic_DNA"/>
</dbReference>
<dbReference type="InterPro" id="IPR050079">
    <property type="entry name" value="DEAD_box_RNA_helicase"/>
</dbReference>
<keyword evidence="3 7" id="KW-0378">Hydrolase</keyword>
<keyword evidence="13" id="KW-1185">Reference proteome</keyword>
<dbReference type="GO" id="GO:0005829">
    <property type="term" value="C:cytosol"/>
    <property type="evidence" value="ECO:0007669"/>
    <property type="project" value="TreeGrafter"/>
</dbReference>
<dbReference type="InterPro" id="IPR014014">
    <property type="entry name" value="RNA_helicase_DEAD_Q_motif"/>
</dbReference>
<keyword evidence="4 7" id="KW-0347">Helicase</keyword>
<sequence>MSSFAGLGVCEELCDTCKGLGWKKPTDIQFKVIPIALQGKDIIGLAETGSGKTGAFAIPILQNLLRKPHYNYALILTPTRELAFQIRQHFLDIGSKFGLKVLSLVGGQHVEDQRKVLKNTKHHIIVGTPGRIVYHIENSRELCLQRIRYFVLDEADRMLGGNFDSQLETILSKLPEKRKTYLFSATMSGNLEKVQTACLRMPVRLETAKKYTTVDNLDHAFVFLPDQRKDAYVVKLLADLGGSTCESRTIVFVATARESVRLGEILRFITSRDRVVILNGLMRQDKRGAALQKFKSGEASVMVATDLASRGLDIPEVQLVINYDIPSHPASWSEAAKDYIHRVGRTARAGRPGRAVSLVTPYSVTRLKIIESTLGSQITQLAWVDPCKIDTQLLSKIAEAAAHAKSVIRASDKRQKQMEMRRSKKRKSDLVNTNESVELHSEESGNDI</sequence>
<protein>
    <recommendedName>
        <fullName evidence="1">RNA helicase</fullName>
        <ecNumber evidence="1">3.6.4.13</ecNumber>
    </recommendedName>
</protein>
<reference evidence="12" key="2">
    <citation type="submission" date="2015-11" db="EMBL/GenBank/DDBJ databases">
        <authorList>
            <person name="Zhang Y."/>
            <person name="Guo Z."/>
        </authorList>
    </citation>
    <scope>NUCLEOTIDE SEQUENCE</scope>
</reference>
<evidence type="ECO:0000256" key="8">
    <source>
        <dbReference type="SAM" id="MobiDB-lite"/>
    </source>
</evidence>
<evidence type="ECO:0000313" key="12">
    <source>
        <dbReference type="EMBL" id="CDS36007.1"/>
    </source>
</evidence>
<evidence type="ECO:0000259" key="11">
    <source>
        <dbReference type="PROSITE" id="PS51195"/>
    </source>
</evidence>
<gene>
    <name evidence="12" type="ORF">EmuJ_001197500</name>
</gene>
<dbReference type="InterPro" id="IPR001650">
    <property type="entry name" value="Helicase_C-like"/>
</dbReference>
<dbReference type="GO" id="GO:0005524">
    <property type="term" value="F:ATP binding"/>
    <property type="evidence" value="ECO:0007669"/>
    <property type="project" value="UniProtKB-KW"/>
</dbReference>
<dbReference type="PANTHER" id="PTHR47959:SF24">
    <property type="entry name" value="ATP-DEPENDENT RNA HELICASE"/>
    <property type="match status" value="1"/>
</dbReference>
<feature type="domain" description="DEAD-box RNA helicase Q" evidence="11">
    <location>
        <begin position="2"/>
        <end position="30"/>
    </location>
</feature>
<dbReference type="GO" id="GO:0003724">
    <property type="term" value="F:RNA helicase activity"/>
    <property type="evidence" value="ECO:0007669"/>
    <property type="project" value="UniProtKB-EC"/>
</dbReference>
<dbReference type="InterPro" id="IPR000629">
    <property type="entry name" value="RNA-helicase_DEAD-box_CS"/>
</dbReference>
<keyword evidence="2 7" id="KW-0547">Nucleotide-binding</keyword>
<dbReference type="Pfam" id="PF00270">
    <property type="entry name" value="DEAD"/>
    <property type="match status" value="1"/>
</dbReference>
<dbReference type="AlphaFoldDB" id="A0A068XYU3"/>
<dbReference type="PROSITE" id="PS51192">
    <property type="entry name" value="HELICASE_ATP_BIND_1"/>
    <property type="match status" value="1"/>
</dbReference>
<dbReference type="InterPro" id="IPR027417">
    <property type="entry name" value="P-loop_NTPase"/>
</dbReference>
<dbReference type="PROSITE" id="PS51194">
    <property type="entry name" value="HELICASE_CTER"/>
    <property type="match status" value="1"/>
</dbReference>
<organism evidence="12 13">
    <name type="scientific">Echinococcus multilocularis</name>
    <name type="common">Fox tapeworm</name>
    <dbReference type="NCBI Taxonomy" id="6211"/>
    <lineage>
        <taxon>Eukaryota</taxon>
        <taxon>Metazoa</taxon>
        <taxon>Spiralia</taxon>
        <taxon>Lophotrochozoa</taxon>
        <taxon>Platyhelminthes</taxon>
        <taxon>Cestoda</taxon>
        <taxon>Eucestoda</taxon>
        <taxon>Cyclophyllidea</taxon>
        <taxon>Taeniidae</taxon>
        <taxon>Echinococcus</taxon>
    </lineage>
</organism>
<reference evidence="12" key="1">
    <citation type="journal article" date="2013" name="Nature">
        <title>The genomes of four tapeworm species reveal adaptations to parasitism.</title>
        <authorList>
            <person name="Tsai I.J."/>
            <person name="Zarowiecki M."/>
            <person name="Holroyd N."/>
            <person name="Garciarrubio A."/>
            <person name="Sanchez-Flores A."/>
            <person name="Brooks K.L."/>
            <person name="Tracey A."/>
            <person name="Bobes R.J."/>
            <person name="Fragoso G."/>
            <person name="Sciutto E."/>
            <person name="Aslett M."/>
            <person name="Beasley H."/>
            <person name="Bennett H.M."/>
            <person name="Cai J."/>
            <person name="Camicia F."/>
            <person name="Clark R."/>
            <person name="Cucher M."/>
            <person name="De Silva N."/>
            <person name="Day T.A."/>
            <person name="Deplazes P."/>
            <person name="Estrada K."/>
            <person name="Fernandez C."/>
            <person name="Holland P.W."/>
            <person name="Hou J."/>
            <person name="Hu S."/>
            <person name="Huckvale T."/>
            <person name="Hung S.S."/>
            <person name="Kamenetzky L."/>
            <person name="Keane J.A."/>
            <person name="Kiss F."/>
            <person name="Koziol U."/>
            <person name="Lambert O."/>
            <person name="Liu K."/>
            <person name="Luo X."/>
            <person name="Luo Y."/>
            <person name="Macchiaroli N."/>
            <person name="Nichol S."/>
            <person name="Paps J."/>
            <person name="Parkinson J."/>
            <person name="Pouchkina-Stantcheva N."/>
            <person name="Riddiford N."/>
            <person name="Rosenzvit M."/>
            <person name="Salinas G."/>
            <person name="Wasmuth J.D."/>
            <person name="Zamanian M."/>
            <person name="Zheng Y."/>
            <person name="Cai X."/>
            <person name="Soberon X."/>
            <person name="Olson P.D."/>
            <person name="Laclette J.P."/>
            <person name="Brehm K."/>
            <person name="Berriman M."/>
            <person name="Garciarrubio A."/>
            <person name="Bobes R.J."/>
            <person name="Fragoso G."/>
            <person name="Sanchez-Flores A."/>
            <person name="Estrada K."/>
            <person name="Cevallos M.A."/>
            <person name="Morett E."/>
            <person name="Gonzalez V."/>
            <person name="Portillo T."/>
            <person name="Ochoa-Leyva A."/>
            <person name="Jose M.V."/>
            <person name="Sciutto E."/>
            <person name="Landa A."/>
            <person name="Jimenez L."/>
            <person name="Valdes V."/>
            <person name="Carrero J.C."/>
            <person name="Larralde C."/>
            <person name="Morales-Montor J."/>
            <person name="Limon-Lason J."/>
            <person name="Soberon X."/>
            <person name="Laclette J.P."/>
        </authorList>
    </citation>
    <scope>NUCLEOTIDE SEQUENCE [LARGE SCALE GENOMIC DNA]</scope>
</reference>
<feature type="compositionally biased region" description="Basic and acidic residues" evidence="8">
    <location>
        <begin position="410"/>
        <end position="421"/>
    </location>
</feature>
<keyword evidence="5 7" id="KW-0067">ATP-binding</keyword>
<evidence type="ECO:0000313" key="13">
    <source>
        <dbReference type="Proteomes" id="UP000017246"/>
    </source>
</evidence>
<dbReference type="eggNOG" id="KOG0330">
    <property type="taxonomic scope" value="Eukaryota"/>
</dbReference>
<dbReference type="CDD" id="cd18787">
    <property type="entry name" value="SF2_C_DEAD"/>
    <property type="match status" value="1"/>
</dbReference>
<evidence type="ECO:0000256" key="3">
    <source>
        <dbReference type="ARBA" id="ARBA00022801"/>
    </source>
</evidence>
<evidence type="ECO:0000259" key="9">
    <source>
        <dbReference type="PROSITE" id="PS51192"/>
    </source>
</evidence>
<name>A0A068XYU3_ECHMU</name>
<evidence type="ECO:0000256" key="1">
    <source>
        <dbReference type="ARBA" id="ARBA00012552"/>
    </source>
</evidence>
<feature type="region of interest" description="Disordered" evidence="8">
    <location>
        <begin position="408"/>
        <end position="448"/>
    </location>
</feature>
<dbReference type="InterPro" id="IPR011545">
    <property type="entry name" value="DEAD/DEAH_box_helicase_dom"/>
</dbReference>
<dbReference type="SUPFAM" id="SSF52540">
    <property type="entry name" value="P-loop containing nucleoside triphosphate hydrolases"/>
    <property type="match status" value="2"/>
</dbReference>
<dbReference type="EC" id="3.6.4.13" evidence="1"/>
<evidence type="ECO:0000256" key="2">
    <source>
        <dbReference type="ARBA" id="ARBA00022741"/>
    </source>
</evidence>
<evidence type="ECO:0000259" key="10">
    <source>
        <dbReference type="PROSITE" id="PS51194"/>
    </source>
</evidence>
<dbReference type="PROSITE" id="PS51195">
    <property type="entry name" value="Q_MOTIF"/>
    <property type="match status" value="1"/>
</dbReference>
<evidence type="ECO:0000256" key="4">
    <source>
        <dbReference type="ARBA" id="ARBA00022806"/>
    </source>
</evidence>
<accession>A0A068XYU3</accession>
<dbReference type="Gene3D" id="3.40.50.300">
    <property type="entry name" value="P-loop containing nucleotide triphosphate hydrolases"/>
    <property type="match status" value="2"/>
</dbReference>
<feature type="compositionally biased region" description="Basic and acidic residues" evidence="8">
    <location>
        <begin position="437"/>
        <end position="448"/>
    </location>
</feature>
<dbReference type="Pfam" id="PF00271">
    <property type="entry name" value="Helicase_C"/>
    <property type="match status" value="1"/>
</dbReference>
<dbReference type="OMA" id="NECTDRS"/>
<dbReference type="Proteomes" id="UP000017246">
    <property type="component" value="Unassembled WGS sequence"/>
</dbReference>
<dbReference type="InterPro" id="IPR014001">
    <property type="entry name" value="Helicase_ATP-bd"/>
</dbReference>
<evidence type="ECO:0000256" key="6">
    <source>
        <dbReference type="PROSITE-ProRule" id="PRU00552"/>
    </source>
</evidence>
<feature type="domain" description="Helicase ATP-binding" evidence="9">
    <location>
        <begin position="33"/>
        <end position="205"/>
    </location>
</feature>
<dbReference type="OrthoDB" id="10261904at2759"/>
<proteinExistence type="inferred from homology"/>
<dbReference type="SMART" id="SM00490">
    <property type="entry name" value="HELICc"/>
    <property type="match status" value="1"/>
</dbReference>
<dbReference type="PANTHER" id="PTHR47959">
    <property type="entry name" value="ATP-DEPENDENT RNA HELICASE RHLE-RELATED"/>
    <property type="match status" value="1"/>
</dbReference>